<dbReference type="EMBL" id="LGUA01000606">
    <property type="protein sequence ID" value="OAX80840.1"/>
    <property type="molecule type" value="Genomic_DNA"/>
</dbReference>
<feature type="region of interest" description="Disordered" evidence="1">
    <location>
        <begin position="115"/>
        <end position="151"/>
    </location>
</feature>
<keyword evidence="3" id="KW-1185">Reference proteome</keyword>
<protein>
    <submittedName>
        <fullName evidence="2">Uncharacterized protein</fullName>
    </submittedName>
</protein>
<dbReference type="AlphaFoldDB" id="A0A1B7NVN6"/>
<feature type="region of interest" description="Disordered" evidence="1">
    <location>
        <begin position="196"/>
        <end position="231"/>
    </location>
</feature>
<sequence length="652" mass="70991">MVDPSDAFFDKINSSQVQIMEVMTDASLMDGDKQDSLGIDQQEAQHNLNRGLLAGAILGETTSFSNRVDSLGILEGLASINSLPYGSSGSRATDSDTHERSQGLEPVLHSAFVTQHGSQQVTPESENSGFQRDQLSTSGQTPVLLDQPAPASAGIENEDTEVIYPATSIANAAGSPIFNSQPGMMSFLTTETGTGASASLAHSSSGGTGPAHSGVSSHVLESADDDNDDDDEAMISVSEHYYDDSDCGAFDNEGNPVFPPNLIEDSDLARFCYEKLPGVPSIFSSTKSMSDDSGSEINDAEKFYITDDELSWCDPAEYSSASFTFGSDLRGGQPHQGQVQSSTAGGRAQPLSFTNFENISGQSFTLNTDADDDDHLDLGTFTQTESMDSYFISPTYTLFLPLNTHILGKAQQIIHHEFDNMKPLEYSPGPFINLSREFPPSADCVMLQAASNFFSQISTFVNPFSGIFIFCDAHNAFFVNDTTITFLSGLEMTDSFLKPHDHTQDSPHLIFCHVLLRSMTSASSSVTPHSRRIAAVTRPGGLLSEEQYAYIHGPSEESIYFVPPSLVLKFFSAHIASILLASPLAPCGGHTYTLADGLEFPAFEKNLTIDMFIKQWLIRSKIPAEQLPLKDRLMFQFRMPQRTSRFGRDLRR</sequence>
<comment type="caution">
    <text evidence="2">The sequence shown here is derived from an EMBL/GenBank/DDBJ whole genome shotgun (WGS) entry which is preliminary data.</text>
</comment>
<reference evidence="2 3" key="1">
    <citation type="submission" date="2015-07" db="EMBL/GenBank/DDBJ databases">
        <title>Emmonsia species relationships and genome sequence.</title>
        <authorList>
            <person name="Cuomo C.A."/>
            <person name="Schwartz I.S."/>
            <person name="Kenyon C."/>
            <person name="de Hoog G.S."/>
            <person name="Govender N.P."/>
            <person name="Botha A."/>
            <person name="Moreno L."/>
            <person name="de Vries M."/>
            <person name="Munoz J.F."/>
            <person name="Stielow J.B."/>
        </authorList>
    </citation>
    <scope>NUCLEOTIDE SEQUENCE [LARGE SCALE GENOMIC DNA]</scope>
    <source>
        <strain evidence="2 3">CBS 136260</strain>
    </source>
</reference>
<evidence type="ECO:0000256" key="1">
    <source>
        <dbReference type="SAM" id="MobiDB-lite"/>
    </source>
</evidence>
<proteinExistence type="predicted"/>
<gene>
    <name evidence="2" type="ORF">ACJ72_04822</name>
</gene>
<dbReference type="Proteomes" id="UP000091918">
    <property type="component" value="Unassembled WGS sequence"/>
</dbReference>
<evidence type="ECO:0000313" key="2">
    <source>
        <dbReference type="EMBL" id="OAX80840.1"/>
    </source>
</evidence>
<feature type="compositionally biased region" description="Acidic residues" evidence="1">
    <location>
        <begin position="222"/>
        <end position="231"/>
    </location>
</feature>
<name>A0A1B7NVN6_9EURO</name>
<evidence type="ECO:0000313" key="3">
    <source>
        <dbReference type="Proteomes" id="UP000091918"/>
    </source>
</evidence>
<accession>A0A1B7NVN6</accession>
<feature type="compositionally biased region" description="Polar residues" evidence="1">
    <location>
        <begin position="115"/>
        <end position="141"/>
    </location>
</feature>
<organism evidence="2 3">
    <name type="scientific">Emergomyces africanus</name>
    <dbReference type="NCBI Taxonomy" id="1955775"/>
    <lineage>
        <taxon>Eukaryota</taxon>
        <taxon>Fungi</taxon>
        <taxon>Dikarya</taxon>
        <taxon>Ascomycota</taxon>
        <taxon>Pezizomycotina</taxon>
        <taxon>Eurotiomycetes</taxon>
        <taxon>Eurotiomycetidae</taxon>
        <taxon>Onygenales</taxon>
        <taxon>Ajellomycetaceae</taxon>
        <taxon>Emergomyces</taxon>
    </lineage>
</organism>
<dbReference type="STRING" id="1658172.A0A1B7NVN6"/>
<feature type="compositionally biased region" description="Low complexity" evidence="1">
    <location>
        <begin position="196"/>
        <end position="205"/>
    </location>
</feature>